<reference evidence="5" key="1">
    <citation type="journal article" date="2017" name="Genome Announc.">
        <title>Complete Genome Sequence of Mycobacterium stephanolepidis.</title>
        <authorList>
            <person name="Fukano H."/>
            <person name="Yoshida M."/>
            <person name="Katayama Y."/>
            <person name="Omatsu T."/>
            <person name="Mizutani T."/>
            <person name="Kurata O."/>
            <person name="Wada S."/>
            <person name="Hoshino Y."/>
        </authorList>
    </citation>
    <scope>NUCLEOTIDE SEQUENCE [LARGE SCALE GENOMIC DNA]</scope>
    <source>
        <strain evidence="5">NJB0901</strain>
    </source>
</reference>
<name>A0A1Z4EUT2_9MYCO</name>
<organism evidence="4 5">
    <name type="scientific">[Mycobacterium] stephanolepidis</name>
    <dbReference type="NCBI Taxonomy" id="1520670"/>
    <lineage>
        <taxon>Bacteria</taxon>
        <taxon>Bacillati</taxon>
        <taxon>Actinomycetota</taxon>
        <taxon>Actinomycetes</taxon>
        <taxon>Mycobacteriales</taxon>
        <taxon>Mycobacteriaceae</taxon>
        <taxon>Mycobacteroides</taxon>
    </lineage>
</organism>
<dbReference type="Proteomes" id="UP000217954">
    <property type="component" value="Chromosome"/>
</dbReference>
<feature type="domain" description="Transposase IS116/IS110/IS902 C-terminal" evidence="3">
    <location>
        <begin position="220"/>
        <end position="301"/>
    </location>
</feature>
<dbReference type="PANTHER" id="PTHR33055:SF16">
    <property type="entry name" value="TRANSPOSASE FOR INSERTION SEQUENCE ELEMENT IS1547"/>
    <property type="match status" value="1"/>
</dbReference>
<sequence>MSTPTNSSTSHTPPTSSVAHSEVTAGPPRPAGIAACSPGHAASGRSIRSGLRDQAITGAGLARYLRAEGIPVTEVGRPKRQRRARYGKSDDADAAGAVAIVLAGEDLGDPKTADGPAEMVRVLRVARGNAVRARTKAFVALKSLIITAPDEGRQELTGVYRKSLIYACRTLIVPETPCTLTNAVRISLKSLATRCRDLDDEAQRLERHIDAITAVAVPQLRAVYGVGPDNAATLLAAIGDNPLRIRSDAAFAKLCGVSPLEASSGKVVRHRLNRGGNRDANRALHTILVVRMRRHQPTRDYLARRLADGKTKKEAMCCLKRYIAREIFHALQANPETDPRT</sequence>
<dbReference type="KEGG" id="mste:MSTE_01373"/>
<dbReference type="InterPro" id="IPR047650">
    <property type="entry name" value="Transpos_IS110"/>
</dbReference>
<evidence type="ECO:0000313" key="5">
    <source>
        <dbReference type="Proteomes" id="UP000217954"/>
    </source>
</evidence>
<feature type="region of interest" description="Disordered" evidence="2">
    <location>
        <begin position="1"/>
        <end position="48"/>
    </location>
</feature>
<evidence type="ECO:0000259" key="3">
    <source>
        <dbReference type="Pfam" id="PF02371"/>
    </source>
</evidence>
<dbReference type="Pfam" id="PF02371">
    <property type="entry name" value="Transposase_20"/>
    <property type="match status" value="1"/>
</dbReference>
<proteinExistence type="predicted"/>
<protein>
    <submittedName>
        <fullName evidence="4">IS110 family transposase</fullName>
    </submittedName>
</protein>
<evidence type="ECO:0000256" key="2">
    <source>
        <dbReference type="SAM" id="MobiDB-lite"/>
    </source>
</evidence>
<gene>
    <name evidence="4" type="ORF">MSTE_01373</name>
</gene>
<dbReference type="InterPro" id="IPR003346">
    <property type="entry name" value="Transposase_20"/>
</dbReference>
<dbReference type="GO" id="GO:0003677">
    <property type="term" value="F:DNA binding"/>
    <property type="evidence" value="ECO:0007669"/>
    <property type="project" value="InterPro"/>
</dbReference>
<keyword evidence="5" id="KW-1185">Reference proteome</keyword>
<dbReference type="PANTHER" id="PTHR33055">
    <property type="entry name" value="TRANSPOSASE FOR INSERTION SEQUENCE ELEMENT IS1111A"/>
    <property type="match status" value="1"/>
</dbReference>
<accession>A0A1Z4EUT2</accession>
<evidence type="ECO:0000313" key="4">
    <source>
        <dbReference type="EMBL" id="BAX96702.1"/>
    </source>
</evidence>
<dbReference type="GO" id="GO:0006313">
    <property type="term" value="P:DNA transposition"/>
    <property type="evidence" value="ECO:0007669"/>
    <property type="project" value="InterPro"/>
</dbReference>
<feature type="compositionally biased region" description="Low complexity" evidence="2">
    <location>
        <begin position="1"/>
        <end position="17"/>
    </location>
</feature>
<dbReference type="AlphaFoldDB" id="A0A1Z4EUT2"/>
<reference evidence="4 5" key="2">
    <citation type="journal article" date="2017" name="Int. J. Syst. Evol. Microbiol.">
        <title>Mycobacterium stephanolepidis sp. nov., a rapidly growing species related to Mycobacterium chelonae, isolated from marine teleost fish, Stephanolepis cirrhifer.</title>
        <authorList>
            <person name="Fukano H."/>
            <person name="Wada S."/>
            <person name="Kurata O."/>
            <person name="Katayama K."/>
            <person name="Fujiwara N."/>
            <person name="Hoshino Y."/>
        </authorList>
    </citation>
    <scope>NUCLEOTIDE SEQUENCE [LARGE SCALE GENOMIC DNA]</scope>
    <source>
        <strain evidence="4 5">NJB0901</strain>
    </source>
</reference>
<dbReference type="EMBL" id="AP018165">
    <property type="protein sequence ID" value="BAX96702.1"/>
    <property type="molecule type" value="Genomic_DNA"/>
</dbReference>
<dbReference type="GO" id="GO:0004803">
    <property type="term" value="F:transposase activity"/>
    <property type="evidence" value="ECO:0007669"/>
    <property type="project" value="InterPro"/>
</dbReference>
<evidence type="ECO:0000256" key="1">
    <source>
        <dbReference type="SAM" id="Coils"/>
    </source>
</evidence>
<keyword evidence="1" id="KW-0175">Coiled coil</keyword>
<feature type="coiled-coil region" evidence="1">
    <location>
        <begin position="188"/>
        <end position="215"/>
    </location>
</feature>